<keyword evidence="3 5" id="KW-1133">Transmembrane helix</keyword>
<evidence type="ECO:0000256" key="2">
    <source>
        <dbReference type="ARBA" id="ARBA00022692"/>
    </source>
</evidence>
<evidence type="ECO:0000256" key="4">
    <source>
        <dbReference type="ARBA" id="ARBA00023136"/>
    </source>
</evidence>
<feature type="transmembrane region" description="Helical" evidence="5">
    <location>
        <begin position="78"/>
        <end position="96"/>
    </location>
</feature>
<keyword evidence="4 5" id="KW-0472">Membrane</keyword>
<evidence type="ECO:0000256" key="1">
    <source>
        <dbReference type="ARBA" id="ARBA00004141"/>
    </source>
</evidence>
<comment type="subcellular location">
    <subcellularLocation>
        <location evidence="1">Membrane</location>
        <topology evidence="1">Multi-pass membrane protein</topology>
    </subcellularLocation>
</comment>
<accession>A0A316EFP6</accession>
<dbReference type="SUPFAM" id="SSF103481">
    <property type="entry name" value="Multidrug resistance efflux transporter EmrE"/>
    <property type="match status" value="2"/>
</dbReference>
<comment type="caution">
    <text evidence="7">The sequence shown here is derived from an EMBL/GenBank/DDBJ whole genome shotgun (WGS) entry which is preliminary data.</text>
</comment>
<feature type="transmembrane region" description="Helical" evidence="5">
    <location>
        <begin position="274"/>
        <end position="291"/>
    </location>
</feature>
<evidence type="ECO:0000256" key="3">
    <source>
        <dbReference type="ARBA" id="ARBA00022989"/>
    </source>
</evidence>
<protein>
    <submittedName>
        <fullName evidence="7">Drug/metabolite transporter (DMT)-like permease</fullName>
    </submittedName>
</protein>
<keyword evidence="8" id="KW-1185">Reference proteome</keyword>
<sequence length="301" mass="34373">MYSTKKTSENKTFSWSQGMTFMLISTFCFSMMQAFIKMMPQFNSFQHIFFRSIIGWILSVSYLKFYHIPLIGKNSKLLVLRALVGSVSMFSFFYILTRIPFASSVALKYLSPIFTTIAAIIFLKEKVKPIQWLFFLMSFIGILIMKGFDTRISFFDLSIGILSAVFGGLLFIVIKKIGDDDHQLVILHYFMFISATVSGIICLFQKGDKVWQLPTPTESLGLLSIGLVGFFAQNYFTKAVQSSEKASILSNLRYLEAAYAFIIGYFVFNETYNLQSFMGLFLIFTGLLLSLKFRTKNVPID</sequence>
<dbReference type="Pfam" id="PF00892">
    <property type="entry name" value="EamA"/>
    <property type="match status" value="2"/>
</dbReference>
<evidence type="ECO:0000313" key="8">
    <source>
        <dbReference type="Proteomes" id="UP000245489"/>
    </source>
</evidence>
<dbReference type="InterPro" id="IPR037185">
    <property type="entry name" value="EmrE-like"/>
</dbReference>
<name>A0A316EFP6_9BACT</name>
<feature type="transmembrane region" description="Helical" evidence="5">
    <location>
        <begin position="48"/>
        <end position="66"/>
    </location>
</feature>
<feature type="domain" description="EamA" evidence="6">
    <location>
        <begin position="159"/>
        <end position="290"/>
    </location>
</feature>
<keyword evidence="2 5" id="KW-0812">Transmembrane</keyword>
<feature type="domain" description="EamA" evidence="6">
    <location>
        <begin position="18"/>
        <end position="145"/>
    </location>
</feature>
<dbReference type="PANTHER" id="PTHR22911:SF6">
    <property type="entry name" value="SOLUTE CARRIER FAMILY 35 MEMBER G1"/>
    <property type="match status" value="1"/>
</dbReference>
<dbReference type="OrthoDB" id="597549at2"/>
<dbReference type="GO" id="GO:0016020">
    <property type="term" value="C:membrane"/>
    <property type="evidence" value="ECO:0007669"/>
    <property type="project" value="UniProtKB-SubCell"/>
</dbReference>
<organism evidence="7 8">
    <name type="scientific">Arcicella aurantiaca</name>
    <dbReference type="NCBI Taxonomy" id="591202"/>
    <lineage>
        <taxon>Bacteria</taxon>
        <taxon>Pseudomonadati</taxon>
        <taxon>Bacteroidota</taxon>
        <taxon>Cytophagia</taxon>
        <taxon>Cytophagales</taxon>
        <taxon>Flectobacillaceae</taxon>
        <taxon>Arcicella</taxon>
    </lineage>
</organism>
<dbReference type="Proteomes" id="UP000245489">
    <property type="component" value="Unassembled WGS sequence"/>
</dbReference>
<evidence type="ECO:0000259" key="6">
    <source>
        <dbReference type="Pfam" id="PF00892"/>
    </source>
</evidence>
<feature type="transmembrane region" description="Helical" evidence="5">
    <location>
        <begin position="12"/>
        <end position="36"/>
    </location>
</feature>
<dbReference type="AlphaFoldDB" id="A0A316EFP6"/>
<proteinExistence type="predicted"/>
<feature type="transmembrane region" description="Helical" evidence="5">
    <location>
        <begin position="130"/>
        <end position="148"/>
    </location>
</feature>
<gene>
    <name evidence="7" type="ORF">LV89_00727</name>
</gene>
<feature type="transmembrane region" description="Helical" evidence="5">
    <location>
        <begin position="154"/>
        <end position="174"/>
    </location>
</feature>
<dbReference type="EMBL" id="QGGO01000003">
    <property type="protein sequence ID" value="PWK28523.1"/>
    <property type="molecule type" value="Genomic_DNA"/>
</dbReference>
<feature type="transmembrane region" description="Helical" evidence="5">
    <location>
        <begin position="186"/>
        <end position="207"/>
    </location>
</feature>
<dbReference type="InterPro" id="IPR000620">
    <property type="entry name" value="EamA_dom"/>
</dbReference>
<reference evidence="7 8" key="1">
    <citation type="submission" date="2018-05" db="EMBL/GenBank/DDBJ databases">
        <title>Genomic Encyclopedia of Archaeal and Bacterial Type Strains, Phase II (KMG-II): from individual species to whole genera.</title>
        <authorList>
            <person name="Goeker M."/>
        </authorList>
    </citation>
    <scope>NUCLEOTIDE SEQUENCE [LARGE SCALE GENOMIC DNA]</scope>
    <source>
        <strain evidence="7 8">DSM 22214</strain>
    </source>
</reference>
<dbReference type="PANTHER" id="PTHR22911">
    <property type="entry name" value="ACYL-MALONYL CONDENSING ENZYME-RELATED"/>
    <property type="match status" value="1"/>
</dbReference>
<feature type="transmembrane region" description="Helical" evidence="5">
    <location>
        <begin position="248"/>
        <end position="268"/>
    </location>
</feature>
<evidence type="ECO:0000313" key="7">
    <source>
        <dbReference type="EMBL" id="PWK28523.1"/>
    </source>
</evidence>
<dbReference type="RefSeq" id="WP_109741515.1">
    <property type="nucleotide sequence ID" value="NZ_QGGO01000003.1"/>
</dbReference>
<evidence type="ECO:0000256" key="5">
    <source>
        <dbReference type="SAM" id="Phobius"/>
    </source>
</evidence>
<feature type="transmembrane region" description="Helical" evidence="5">
    <location>
        <begin position="219"/>
        <end position="236"/>
    </location>
</feature>
<feature type="transmembrane region" description="Helical" evidence="5">
    <location>
        <begin position="102"/>
        <end position="123"/>
    </location>
</feature>